<name>A0A420QIN9_FUSOX</name>
<dbReference type="VEuPathDB" id="FungiDB:HZS61_005344"/>
<gene>
    <name evidence="5" type="ORF">BFJ68_g11018</name>
</gene>
<evidence type="ECO:0000256" key="3">
    <source>
        <dbReference type="SAM" id="MobiDB-lite"/>
    </source>
</evidence>
<feature type="domain" description="Zn(2)-C6 fungal-type" evidence="4">
    <location>
        <begin position="46"/>
        <end position="76"/>
    </location>
</feature>
<comment type="caution">
    <text evidence="5">The sequence shown here is derived from an EMBL/GenBank/DDBJ whole genome shotgun (WGS) entry which is preliminary data.</text>
</comment>
<dbReference type="InterPro" id="IPR007219">
    <property type="entry name" value="XnlR_reg_dom"/>
</dbReference>
<dbReference type="InterPro" id="IPR036864">
    <property type="entry name" value="Zn2-C6_fun-type_DNA-bd_sf"/>
</dbReference>
<protein>
    <recommendedName>
        <fullName evidence="4">Zn(2)-C6 fungal-type domain-containing protein</fullName>
    </recommendedName>
</protein>
<dbReference type="VEuPathDB" id="FungiDB:FOC1_g10002921"/>
<dbReference type="AlphaFoldDB" id="A0A420QIN9"/>
<dbReference type="VEuPathDB" id="FungiDB:FOIG_14700"/>
<dbReference type="PANTHER" id="PTHR47256:SF3">
    <property type="entry name" value="ZN(II)2CYS6 TRANSCRIPTION FACTOR (EUROFUNG)"/>
    <property type="match status" value="1"/>
</dbReference>
<dbReference type="Gene3D" id="4.10.240.10">
    <property type="entry name" value="Zn(2)-C6 fungal-type DNA-binding domain"/>
    <property type="match status" value="1"/>
</dbReference>
<dbReference type="CDD" id="cd12148">
    <property type="entry name" value="fungal_TF_MHR"/>
    <property type="match status" value="1"/>
</dbReference>
<dbReference type="InterPro" id="IPR053187">
    <property type="entry name" value="Notoamide_regulator"/>
</dbReference>
<dbReference type="Pfam" id="PF04082">
    <property type="entry name" value="Fungal_trans"/>
    <property type="match status" value="1"/>
</dbReference>
<proteinExistence type="predicted"/>
<dbReference type="InterPro" id="IPR001138">
    <property type="entry name" value="Zn2Cys6_DnaBD"/>
</dbReference>
<dbReference type="VEuPathDB" id="FungiDB:FOMG_07673"/>
<dbReference type="SUPFAM" id="SSF57701">
    <property type="entry name" value="Zn2/Cys6 DNA-binding domain"/>
    <property type="match status" value="1"/>
</dbReference>
<feature type="region of interest" description="Disordered" evidence="3">
    <location>
        <begin position="1"/>
        <end position="33"/>
    </location>
</feature>
<dbReference type="Pfam" id="PF00172">
    <property type="entry name" value="Zn_clus"/>
    <property type="match status" value="1"/>
</dbReference>
<dbReference type="GO" id="GO:0000981">
    <property type="term" value="F:DNA-binding transcription factor activity, RNA polymerase II-specific"/>
    <property type="evidence" value="ECO:0007669"/>
    <property type="project" value="InterPro"/>
</dbReference>
<keyword evidence="1" id="KW-0479">Metal-binding</keyword>
<reference evidence="5 6" key="1">
    <citation type="journal article" date="2018" name="Sci. Rep.">
        <title>Characterisation of pathogen-specific regions and novel effector candidates in Fusarium oxysporum f. sp. cepae.</title>
        <authorList>
            <person name="Armitage A.D."/>
            <person name="Taylor A."/>
            <person name="Sobczyk M.K."/>
            <person name="Baxter L."/>
            <person name="Greenfield B.P."/>
            <person name="Bates H.J."/>
            <person name="Wilson F."/>
            <person name="Jackson A.C."/>
            <person name="Ott S."/>
            <person name="Harrison R.J."/>
            <person name="Clarkson J.P."/>
        </authorList>
    </citation>
    <scope>NUCLEOTIDE SEQUENCE [LARGE SCALE GENOMIC DNA]</scope>
    <source>
        <strain evidence="5 6">Fo_A28</strain>
    </source>
</reference>
<dbReference type="CDD" id="cd00067">
    <property type="entry name" value="GAL4"/>
    <property type="match status" value="1"/>
</dbReference>
<dbReference type="VEuPathDB" id="FungiDB:FOC4_g10009495"/>
<dbReference type="GO" id="GO:0006351">
    <property type="term" value="P:DNA-templated transcription"/>
    <property type="evidence" value="ECO:0007669"/>
    <property type="project" value="InterPro"/>
</dbReference>
<evidence type="ECO:0000313" key="5">
    <source>
        <dbReference type="EMBL" id="RKL04623.1"/>
    </source>
</evidence>
<dbReference type="VEuPathDB" id="FungiDB:FOXG_08906"/>
<feature type="compositionally biased region" description="Polar residues" evidence="3">
    <location>
        <begin position="13"/>
        <end position="33"/>
    </location>
</feature>
<evidence type="ECO:0000259" key="4">
    <source>
        <dbReference type="PROSITE" id="PS50048"/>
    </source>
</evidence>
<sequence>MSQRNRPILPAEPNSTIRGPDHSSSSRGVPVTSTKLVRRARPVIQACNRCRKQKVKCNGERPVCKTCTSKGVPCSWTVANHQTTVSASRHQAVQVENERLREVYALLQTLPESEARQMFARIRDADDPITVLNFARGASTLRQPPSPRPEITSTGWNPRVDALSLKTLSESPIRVHAKPWTAVAGDGLVSQLISSFFTWDDAFFYPFIDLQAFLKDMNSGDVKKAKYCSPFLVNAICASRCFTSARAKMFSYIAGKSVGAQFLDEAKKLLDLENGRASLPTVQGLTLMFTLSAYRGVDRAGMMYRYAAYEMFRRLHLDGTFNKIKDDPGQTRQREIISKAAWGLFCFESIVAYVYLDQSLLAPPTIPRCFHAKDRPSENLDLWGDLHQTERGMPPFVPGILDATCDLSEMLYEIMFCNIRAQEIGSEEDLKKRRELYNSVLEWSGNLPKRMKKDENLTPQTCFLRYLSLPTFCIPLSNRDRVYIDELLISLLRPLSPDTTFENGTTAKTHCIQLAGIDADIVAQYIQHFSIRDYSCMALCGLYNSVGTVAAYLDDPAARSTFVKASMMLRQIGRDFPMAIFILQGIQAMAWASGFALPTEASQFFKELGSGKEELLDMPIAFTLPSVASVRQLLSADSGDNNLEMGIEIGLLLSRWSSLSVD</sequence>
<keyword evidence="2" id="KW-0539">Nucleus</keyword>
<dbReference type="PRINTS" id="PR00755">
    <property type="entry name" value="AFLATOXINBRP"/>
</dbReference>
<dbReference type="GO" id="GO:0003677">
    <property type="term" value="F:DNA binding"/>
    <property type="evidence" value="ECO:0007669"/>
    <property type="project" value="InterPro"/>
</dbReference>
<dbReference type="PROSITE" id="PS50048">
    <property type="entry name" value="ZN2_CY6_FUNGAL_2"/>
    <property type="match status" value="1"/>
</dbReference>
<dbReference type="PROSITE" id="PS00463">
    <property type="entry name" value="ZN2_CY6_FUNGAL_1"/>
    <property type="match status" value="1"/>
</dbReference>
<accession>A0A420QIN9</accession>
<dbReference type="VEuPathDB" id="FungiDB:FOZG_12152"/>
<dbReference type="EMBL" id="MRCY01000062">
    <property type="protein sequence ID" value="RKL04623.1"/>
    <property type="molecule type" value="Genomic_DNA"/>
</dbReference>
<evidence type="ECO:0000256" key="1">
    <source>
        <dbReference type="ARBA" id="ARBA00022723"/>
    </source>
</evidence>
<dbReference type="PANTHER" id="PTHR47256">
    <property type="entry name" value="ZN(II)2CYS6 TRANSCRIPTION FACTOR (EUROFUNG)-RELATED"/>
    <property type="match status" value="1"/>
</dbReference>
<evidence type="ECO:0000313" key="6">
    <source>
        <dbReference type="Proteomes" id="UP000285860"/>
    </source>
</evidence>
<dbReference type="VEuPathDB" id="FungiDB:FOC4_g10002143"/>
<dbReference type="Proteomes" id="UP000285860">
    <property type="component" value="Unassembled WGS sequence"/>
</dbReference>
<evidence type="ECO:0000256" key="2">
    <source>
        <dbReference type="ARBA" id="ARBA00023242"/>
    </source>
</evidence>
<dbReference type="GO" id="GO:0008270">
    <property type="term" value="F:zinc ion binding"/>
    <property type="evidence" value="ECO:0007669"/>
    <property type="project" value="InterPro"/>
</dbReference>
<dbReference type="SMART" id="SM00066">
    <property type="entry name" value="GAL4"/>
    <property type="match status" value="1"/>
</dbReference>
<organism evidence="5 6">
    <name type="scientific">Fusarium oxysporum</name>
    <name type="common">Fusarium vascular wilt</name>
    <dbReference type="NCBI Taxonomy" id="5507"/>
    <lineage>
        <taxon>Eukaryota</taxon>
        <taxon>Fungi</taxon>
        <taxon>Dikarya</taxon>
        <taxon>Ascomycota</taxon>
        <taxon>Pezizomycotina</taxon>
        <taxon>Sordariomycetes</taxon>
        <taxon>Hypocreomycetidae</taxon>
        <taxon>Hypocreales</taxon>
        <taxon>Nectriaceae</taxon>
        <taxon>Fusarium</taxon>
        <taxon>Fusarium oxysporum species complex</taxon>
    </lineage>
</organism>